<dbReference type="Pfam" id="PF00076">
    <property type="entry name" value="RRM_1"/>
    <property type="match status" value="1"/>
</dbReference>
<evidence type="ECO:0000313" key="5">
    <source>
        <dbReference type="EMBL" id="GAM34886.1"/>
    </source>
</evidence>
<name>A0A6V8H226_TALPI</name>
<dbReference type="SMART" id="SM00360">
    <property type="entry name" value="RRM"/>
    <property type="match status" value="1"/>
</dbReference>
<evidence type="ECO:0000313" key="6">
    <source>
        <dbReference type="Proteomes" id="UP000053095"/>
    </source>
</evidence>
<feature type="compositionally biased region" description="Low complexity" evidence="3">
    <location>
        <begin position="168"/>
        <end position="186"/>
    </location>
</feature>
<feature type="compositionally biased region" description="Basic residues" evidence="3">
    <location>
        <begin position="187"/>
        <end position="203"/>
    </location>
</feature>
<dbReference type="Gene3D" id="3.30.70.330">
    <property type="match status" value="1"/>
</dbReference>
<protein>
    <submittedName>
        <fullName evidence="5">RNA annealing protein</fullName>
    </submittedName>
</protein>
<feature type="compositionally biased region" description="Basic residues" evidence="3">
    <location>
        <begin position="15"/>
        <end position="29"/>
    </location>
</feature>
<dbReference type="PROSITE" id="PS50102">
    <property type="entry name" value="RRM"/>
    <property type="match status" value="1"/>
</dbReference>
<dbReference type="Proteomes" id="UP000053095">
    <property type="component" value="Unassembled WGS sequence"/>
</dbReference>
<dbReference type="PANTHER" id="PTHR19965">
    <property type="entry name" value="RNA AND EXPORT FACTOR BINDING PROTEIN"/>
    <property type="match status" value="1"/>
</dbReference>
<keyword evidence="1 2" id="KW-0694">RNA-binding</keyword>
<feature type="region of interest" description="Disordered" evidence="3">
    <location>
        <begin position="155"/>
        <end position="207"/>
    </location>
</feature>
<feature type="domain" description="RRM" evidence="4">
    <location>
        <begin position="71"/>
        <end position="149"/>
    </location>
</feature>
<organism evidence="5 6">
    <name type="scientific">Talaromyces pinophilus</name>
    <name type="common">Penicillium pinophilum</name>
    <dbReference type="NCBI Taxonomy" id="128442"/>
    <lineage>
        <taxon>Eukaryota</taxon>
        <taxon>Fungi</taxon>
        <taxon>Dikarya</taxon>
        <taxon>Ascomycota</taxon>
        <taxon>Pezizomycotina</taxon>
        <taxon>Eurotiomycetes</taxon>
        <taxon>Eurotiomycetidae</taxon>
        <taxon>Eurotiales</taxon>
        <taxon>Trichocomaceae</taxon>
        <taxon>Talaromyces</taxon>
        <taxon>Talaromyces sect. Talaromyces</taxon>
    </lineage>
</organism>
<proteinExistence type="predicted"/>
<dbReference type="AlphaFoldDB" id="A0A6V8H226"/>
<dbReference type="PANTHER" id="PTHR19965:SF35">
    <property type="entry name" value="RNA ANNEALING PROTEIN YRA1"/>
    <property type="match status" value="1"/>
</dbReference>
<dbReference type="GO" id="GO:0003729">
    <property type="term" value="F:mRNA binding"/>
    <property type="evidence" value="ECO:0007669"/>
    <property type="project" value="TreeGrafter"/>
</dbReference>
<dbReference type="GO" id="GO:0005634">
    <property type="term" value="C:nucleus"/>
    <property type="evidence" value="ECO:0007669"/>
    <property type="project" value="TreeGrafter"/>
</dbReference>
<sequence>MSSKLDQSLEDISKSRRQSGRGNNRRRSGAKPTTTKAPVGGIKKSTKLARNPPRGPAKGTAIGPTSPVHESKIIVSGLPHDVSEASIKDYFVKTVGPVKRVTVTYNQNGVSRGIASIVFSKPDTAAKAAKELNGTLVDGRPMKVEVVVDATHAPQVAAPKPLSERVTQPKAQPKPATATKNAPAGGRRARGRPKKAKGPAQHKKTAEELDAEMEDYFVGSENAPAGAAATNGAAAAAGDETMAEISVSMVVTDMYILY</sequence>
<dbReference type="InterPro" id="IPR012677">
    <property type="entry name" value="Nucleotide-bd_a/b_plait_sf"/>
</dbReference>
<evidence type="ECO:0000256" key="3">
    <source>
        <dbReference type="SAM" id="MobiDB-lite"/>
    </source>
</evidence>
<dbReference type="InterPro" id="IPR000504">
    <property type="entry name" value="RRM_dom"/>
</dbReference>
<accession>A0A6V8H226</accession>
<evidence type="ECO:0000259" key="4">
    <source>
        <dbReference type="PROSITE" id="PS50102"/>
    </source>
</evidence>
<dbReference type="SMART" id="SM01218">
    <property type="entry name" value="FoP_duplication"/>
    <property type="match status" value="1"/>
</dbReference>
<reference evidence="6" key="1">
    <citation type="journal article" date="2015" name="Genome Announc.">
        <title>Draft genome sequence of Talaromyces cellulolyticus strain Y-94, a source of lignocellulosic biomass-degrading enzymes.</title>
        <authorList>
            <person name="Fujii T."/>
            <person name="Koike H."/>
            <person name="Sawayama S."/>
            <person name="Yano S."/>
            <person name="Inoue H."/>
        </authorList>
    </citation>
    <scope>NUCLEOTIDE SEQUENCE [LARGE SCALE GENOMIC DNA]</scope>
    <source>
        <strain evidence="6">Y-94</strain>
    </source>
</reference>
<evidence type="ECO:0000256" key="2">
    <source>
        <dbReference type="PROSITE-ProRule" id="PRU00176"/>
    </source>
</evidence>
<dbReference type="Pfam" id="PF13865">
    <property type="entry name" value="FoP_duplication"/>
    <property type="match status" value="1"/>
</dbReference>
<dbReference type="EMBL" id="DF933811">
    <property type="protein sequence ID" value="GAM34886.1"/>
    <property type="molecule type" value="Genomic_DNA"/>
</dbReference>
<comment type="caution">
    <text evidence="5">The sequence shown here is derived from an EMBL/GenBank/DDBJ whole genome shotgun (WGS) entry which is preliminary data.</text>
</comment>
<dbReference type="InterPro" id="IPR051229">
    <property type="entry name" value="ALYREF_mRNA_export"/>
</dbReference>
<gene>
    <name evidence="5" type="ORF">TCE0_015r02764</name>
</gene>
<dbReference type="InterPro" id="IPR035979">
    <property type="entry name" value="RBD_domain_sf"/>
</dbReference>
<keyword evidence="6" id="KW-1185">Reference proteome</keyword>
<evidence type="ECO:0000256" key="1">
    <source>
        <dbReference type="ARBA" id="ARBA00022884"/>
    </source>
</evidence>
<feature type="region of interest" description="Disordered" evidence="3">
    <location>
        <begin position="1"/>
        <end position="68"/>
    </location>
</feature>
<dbReference type="SUPFAM" id="SSF54928">
    <property type="entry name" value="RNA-binding domain, RBD"/>
    <property type="match status" value="1"/>
</dbReference>
<dbReference type="InterPro" id="IPR025715">
    <property type="entry name" value="FoP_C"/>
</dbReference>